<gene>
    <name evidence="1" type="ORF">ymoll0001_10110</name>
</gene>
<reference evidence="1" key="1">
    <citation type="submission" date="2008-12" db="EMBL/GenBank/DDBJ databases">
        <title>Annotation of the Yersinia mollaretii ATCC 43969 genome.</title>
        <authorList>
            <person name="Read T.D."/>
            <person name="Akmal A."/>
            <person name="Bishop-Lilly K."/>
            <person name="Chen P.E."/>
            <person name="Cook C."/>
            <person name="Kiley M.P."/>
            <person name="Lentz S."/>
            <person name="Mateczun A."/>
            <person name="Nagarajan N."/>
            <person name="Nolan N."/>
            <person name="Osborne B.I."/>
            <person name="Pop M."/>
            <person name="Sozhamannan S."/>
            <person name="Stewart A.C."/>
            <person name="Sulakvelidze A."/>
            <person name="Thomason B."/>
            <person name="Willner K."/>
            <person name="Zwick M.E."/>
        </authorList>
    </citation>
    <scope>NUCLEOTIDE SEQUENCE [LARGE SCALE GENOMIC DNA]</scope>
    <source>
        <strain evidence="1">ATCC 43969</strain>
    </source>
</reference>
<name>A0ABP2EKE1_YERMW</name>
<organism evidence="1 2">
    <name type="scientific">Yersinia mollaretii (strain ATCC 43969 / DSM 18520 / CIP 103324 / CNY 7263 / WAIP 204)</name>
    <dbReference type="NCBI Taxonomy" id="349967"/>
    <lineage>
        <taxon>Bacteria</taxon>
        <taxon>Pseudomonadati</taxon>
        <taxon>Pseudomonadota</taxon>
        <taxon>Gammaproteobacteria</taxon>
        <taxon>Enterobacterales</taxon>
        <taxon>Yersiniaceae</taxon>
        <taxon>Yersinia</taxon>
    </lineage>
</organism>
<sequence>MDWIFLLLLASTPENIKGMFYYRRQGCQHQNFGATRVAPKAI</sequence>
<evidence type="ECO:0000313" key="1">
    <source>
        <dbReference type="EMBL" id="EEQ12341.1"/>
    </source>
</evidence>
<accession>A0ABP2EKE1</accession>
<evidence type="ECO:0000313" key="2">
    <source>
        <dbReference type="Proteomes" id="UP000003027"/>
    </source>
</evidence>
<dbReference type="EMBL" id="AALD02000001">
    <property type="protein sequence ID" value="EEQ12341.1"/>
    <property type="molecule type" value="Genomic_DNA"/>
</dbReference>
<comment type="caution">
    <text evidence="1">The sequence shown here is derived from an EMBL/GenBank/DDBJ whole genome shotgun (WGS) entry which is preliminary data.</text>
</comment>
<keyword evidence="2" id="KW-1185">Reference proteome</keyword>
<protein>
    <submittedName>
        <fullName evidence="1">Uncharacterized protein</fullName>
    </submittedName>
</protein>
<proteinExistence type="predicted"/>
<dbReference type="Proteomes" id="UP000003027">
    <property type="component" value="Unassembled WGS sequence"/>
</dbReference>